<evidence type="ECO:0000313" key="4">
    <source>
        <dbReference type="EMBL" id="PQQ66975.1"/>
    </source>
</evidence>
<keyword evidence="3" id="KW-0449">Lipoprotein</keyword>
<keyword evidence="2" id="KW-0732">Signal</keyword>
<evidence type="ECO:0000256" key="2">
    <source>
        <dbReference type="SAM" id="SignalP"/>
    </source>
</evidence>
<dbReference type="Proteomes" id="UP000233534">
    <property type="component" value="Chromosome"/>
</dbReference>
<dbReference type="EMBL" id="CP025197">
    <property type="protein sequence ID" value="AUG56952.1"/>
    <property type="molecule type" value="Genomic_DNA"/>
</dbReference>
<dbReference type="OrthoDB" id="1707228at2"/>
<gene>
    <name evidence="4" type="ORF">B9R14_09650</name>
    <name evidence="3" type="ORF">HVS_05095</name>
</gene>
<dbReference type="KEGG" id="hsc:HVS_05095"/>
<evidence type="ECO:0000313" key="6">
    <source>
        <dbReference type="Proteomes" id="UP000239720"/>
    </source>
</evidence>
<dbReference type="Proteomes" id="UP000239720">
    <property type="component" value="Unassembled WGS sequence"/>
</dbReference>
<dbReference type="RefSeq" id="WP_101299815.1">
    <property type="nucleotide sequence ID" value="NZ_CP025197.1"/>
</dbReference>
<feature type="region of interest" description="Disordered" evidence="1">
    <location>
        <begin position="26"/>
        <end position="108"/>
    </location>
</feature>
<keyword evidence="5" id="KW-1185">Reference proteome</keyword>
<feature type="chain" id="PRO_5038225826" evidence="2">
    <location>
        <begin position="27"/>
        <end position="211"/>
    </location>
</feature>
<evidence type="ECO:0000313" key="3">
    <source>
        <dbReference type="EMBL" id="AUG56952.1"/>
    </source>
</evidence>
<reference evidence="3 5" key="1">
    <citation type="submission" date="2017-12" db="EMBL/GenBank/DDBJ databases">
        <title>Complete genome sequence of Herbivorax saccincola GGR1, a novel Cellulosome-producing hydrolytic bacterium in a thermophilic biogas plant, established by Illumina and Nanopore MinION sequencing.</title>
        <authorList>
            <person name="Pechtl A."/>
            <person name="Ruckert C."/>
            <person name="Koeck D.E."/>
            <person name="Maus I."/>
            <person name="Winkler A."/>
            <person name="Kalinowski J."/>
            <person name="Puhler A."/>
            <person name="Schwarz W.W."/>
            <person name="Zverlov V.V."/>
            <person name="Schluter A."/>
            <person name="Liebl W."/>
        </authorList>
    </citation>
    <scope>NUCLEOTIDE SEQUENCE [LARGE SCALE GENOMIC DNA]</scope>
    <source>
        <strain evidence="3">GGR1</strain>
        <strain evidence="5">SR1</strain>
    </source>
</reference>
<dbReference type="InterPro" id="IPR019076">
    <property type="entry name" value="Spore_lipoprot_YhcN/YlaJ-like"/>
</dbReference>
<dbReference type="Pfam" id="PF09580">
    <property type="entry name" value="Spore_YhcN_YlaJ"/>
    <property type="match status" value="1"/>
</dbReference>
<dbReference type="EMBL" id="NEMB01000003">
    <property type="protein sequence ID" value="PQQ66975.1"/>
    <property type="molecule type" value="Genomic_DNA"/>
</dbReference>
<evidence type="ECO:0000256" key="1">
    <source>
        <dbReference type="SAM" id="MobiDB-lite"/>
    </source>
</evidence>
<sequence>MKNKFKVILLVFLTVCVLTFTFTGCARPDTDEQNQTETLPERDMPAVPGDDMGRTPTPRTGNRNGNILNNDLDDDLNINETPGVNNGRNTNGLDRETPVQQTNFDKERADKITTQLEKVEGVDEVSVVVNGNTAVVVYTPTDPDKASNETDNMVVEKVKDIDNGITKVEVSRSAAAMTKIRKLIDDIGKNKPMEELNDMFEDLMRIINPQS</sequence>
<name>A0A2K9DZM2_9FIRM</name>
<feature type="compositionally biased region" description="Polar residues" evidence="1">
    <location>
        <begin position="80"/>
        <end position="103"/>
    </location>
</feature>
<dbReference type="PROSITE" id="PS51257">
    <property type="entry name" value="PROKAR_LIPOPROTEIN"/>
    <property type="match status" value="1"/>
</dbReference>
<organism evidence="3 5">
    <name type="scientific">Acetivibrio saccincola</name>
    <dbReference type="NCBI Taxonomy" id="1677857"/>
    <lineage>
        <taxon>Bacteria</taxon>
        <taxon>Bacillati</taxon>
        <taxon>Bacillota</taxon>
        <taxon>Clostridia</taxon>
        <taxon>Eubacteriales</taxon>
        <taxon>Oscillospiraceae</taxon>
        <taxon>Acetivibrio</taxon>
    </lineage>
</organism>
<feature type="compositionally biased region" description="Low complexity" evidence="1">
    <location>
        <begin position="61"/>
        <end position="70"/>
    </location>
</feature>
<protein>
    <submittedName>
        <fullName evidence="3">Sporulation lipoprotein YhcN/YlaJ</fullName>
    </submittedName>
</protein>
<feature type="signal peptide" evidence="2">
    <location>
        <begin position="1"/>
        <end position="26"/>
    </location>
</feature>
<reference evidence="4 6" key="2">
    <citation type="journal article" date="2018" name="Syst. Appl. Microbiol.">
        <title>Characterization and high-quality draft genome sequence of Herbivorax saccincola A7, an anaerobic, alkaliphilic, thermophilic, cellulolytic, and xylanolytic bacterium.</title>
        <authorList>
            <person name="Aikawa S."/>
            <person name="Baramee S."/>
            <person name="Sermsathanaswadi J."/>
            <person name="Thianheng P."/>
            <person name="Tachaapaikoon C."/>
            <person name="Shikata A."/>
            <person name="Waeonukul R."/>
            <person name="Pason P."/>
            <person name="Ratanakhanokchai K."/>
            <person name="Kosugi A."/>
        </authorList>
    </citation>
    <scope>NUCLEOTIDE SEQUENCE [LARGE SCALE GENOMIC DNA]</scope>
    <source>
        <strain evidence="4 6">A7</strain>
    </source>
</reference>
<accession>A0A2K9DZM2</accession>
<proteinExistence type="predicted"/>
<evidence type="ECO:0000313" key="5">
    <source>
        <dbReference type="Proteomes" id="UP000233534"/>
    </source>
</evidence>
<dbReference type="AlphaFoldDB" id="A0A2K9DZM2"/>